<dbReference type="EMBL" id="CP065938">
    <property type="protein sequence ID" value="UWX05483.1"/>
    <property type="molecule type" value="Genomic_DNA"/>
</dbReference>
<keyword evidence="2" id="KW-0479">Metal-binding</keyword>
<feature type="domain" description="4Fe-4S ferredoxin-type" evidence="5">
    <location>
        <begin position="31"/>
        <end position="60"/>
    </location>
</feature>
<dbReference type="SUPFAM" id="SSF54862">
    <property type="entry name" value="4Fe-4S ferredoxins"/>
    <property type="match status" value="1"/>
</dbReference>
<name>A0ABY5Y2L0_9BACT</name>
<organism evidence="6 7">
    <name type="scientific">Taurinivorans muris</name>
    <dbReference type="NCBI Taxonomy" id="2787751"/>
    <lineage>
        <taxon>Bacteria</taxon>
        <taxon>Pseudomonadati</taxon>
        <taxon>Thermodesulfobacteriota</taxon>
        <taxon>Desulfovibrionia</taxon>
        <taxon>Desulfovibrionales</taxon>
        <taxon>Desulfovibrionaceae</taxon>
        <taxon>Taurinivorans</taxon>
    </lineage>
</organism>
<evidence type="ECO:0000256" key="2">
    <source>
        <dbReference type="ARBA" id="ARBA00022723"/>
    </source>
</evidence>
<evidence type="ECO:0000256" key="4">
    <source>
        <dbReference type="ARBA" id="ARBA00023014"/>
    </source>
</evidence>
<evidence type="ECO:0000256" key="3">
    <source>
        <dbReference type="ARBA" id="ARBA00023004"/>
    </source>
</evidence>
<dbReference type="Gene3D" id="3.30.70.20">
    <property type="match status" value="1"/>
</dbReference>
<proteinExistence type="predicted"/>
<feature type="domain" description="4Fe-4S ferredoxin-type" evidence="5">
    <location>
        <begin position="1"/>
        <end position="30"/>
    </location>
</feature>
<dbReference type="PANTHER" id="PTHR43687:SF1">
    <property type="entry name" value="FERREDOXIN III"/>
    <property type="match status" value="1"/>
</dbReference>
<evidence type="ECO:0000259" key="5">
    <source>
        <dbReference type="PROSITE" id="PS51379"/>
    </source>
</evidence>
<dbReference type="RefSeq" id="WP_334315065.1">
    <property type="nucleotide sequence ID" value="NZ_CP065938.1"/>
</dbReference>
<dbReference type="PROSITE" id="PS00198">
    <property type="entry name" value="4FE4S_FER_1"/>
    <property type="match status" value="1"/>
</dbReference>
<accession>A0ABY5Y2L0</accession>
<keyword evidence="1" id="KW-0004">4Fe-4S</keyword>
<sequence>MPPLINNELCIVCKKCADICPLDVIKYQDGAVVVLYPDECWHCRACVMDCPKQAISMRYPLSHMLLHYDAPKTIKRCDHEH</sequence>
<protein>
    <submittedName>
        <fullName evidence="6">4Fe-4S binding protein</fullName>
    </submittedName>
</protein>
<evidence type="ECO:0000313" key="6">
    <source>
        <dbReference type="EMBL" id="UWX05483.1"/>
    </source>
</evidence>
<reference evidence="6" key="1">
    <citation type="submission" date="2020-12" db="EMBL/GenBank/DDBJ databases">
        <title>Taurinivorans muris gen. nov., sp. nov., fundamental and realized metabolic niche of a ubiquitous sulfidogenic bacterium in the murine intestine.</title>
        <authorList>
            <person name="Ye H."/>
            <person name="Hanson B.T."/>
            <person name="Loy A."/>
        </authorList>
    </citation>
    <scope>NUCLEOTIDE SEQUENCE</scope>
    <source>
        <strain evidence="6">LT0009</strain>
    </source>
</reference>
<keyword evidence="4" id="KW-0411">Iron-sulfur</keyword>
<evidence type="ECO:0000313" key="7">
    <source>
        <dbReference type="Proteomes" id="UP001058120"/>
    </source>
</evidence>
<dbReference type="InterPro" id="IPR017900">
    <property type="entry name" value="4Fe4S_Fe_S_CS"/>
</dbReference>
<keyword evidence="7" id="KW-1185">Reference proteome</keyword>
<keyword evidence="3" id="KW-0408">Iron</keyword>
<evidence type="ECO:0000256" key="1">
    <source>
        <dbReference type="ARBA" id="ARBA00022485"/>
    </source>
</evidence>
<dbReference type="Proteomes" id="UP001058120">
    <property type="component" value="Chromosome"/>
</dbReference>
<dbReference type="PANTHER" id="PTHR43687">
    <property type="entry name" value="ADENYLYLSULFATE REDUCTASE, BETA SUBUNIT"/>
    <property type="match status" value="1"/>
</dbReference>
<dbReference type="PROSITE" id="PS51379">
    <property type="entry name" value="4FE4S_FER_2"/>
    <property type="match status" value="2"/>
</dbReference>
<gene>
    <name evidence="6" type="ORF">JBF11_08545</name>
</gene>
<dbReference type="Pfam" id="PF14697">
    <property type="entry name" value="Fer4_21"/>
    <property type="match status" value="1"/>
</dbReference>
<dbReference type="InterPro" id="IPR050572">
    <property type="entry name" value="Fe-S_Ferredoxin"/>
</dbReference>
<dbReference type="InterPro" id="IPR017896">
    <property type="entry name" value="4Fe4S_Fe-S-bd"/>
</dbReference>